<keyword evidence="4" id="KW-1185">Reference proteome</keyword>
<gene>
    <name evidence="3" type="ORF">XENOCAPTIV_014468</name>
</gene>
<feature type="chain" id="PRO_5045453296" evidence="2">
    <location>
        <begin position="19"/>
        <end position="177"/>
    </location>
</feature>
<evidence type="ECO:0000313" key="3">
    <source>
        <dbReference type="EMBL" id="MEQ2214085.1"/>
    </source>
</evidence>
<organism evidence="3 4">
    <name type="scientific">Xenoophorus captivus</name>
    <dbReference type="NCBI Taxonomy" id="1517983"/>
    <lineage>
        <taxon>Eukaryota</taxon>
        <taxon>Metazoa</taxon>
        <taxon>Chordata</taxon>
        <taxon>Craniata</taxon>
        <taxon>Vertebrata</taxon>
        <taxon>Euteleostomi</taxon>
        <taxon>Actinopterygii</taxon>
        <taxon>Neopterygii</taxon>
        <taxon>Teleostei</taxon>
        <taxon>Neoteleostei</taxon>
        <taxon>Acanthomorphata</taxon>
        <taxon>Ovalentaria</taxon>
        <taxon>Atherinomorphae</taxon>
        <taxon>Cyprinodontiformes</taxon>
        <taxon>Goodeidae</taxon>
        <taxon>Xenoophorus</taxon>
    </lineage>
</organism>
<evidence type="ECO:0000256" key="1">
    <source>
        <dbReference type="SAM" id="MobiDB-lite"/>
    </source>
</evidence>
<dbReference type="Proteomes" id="UP001434883">
    <property type="component" value="Unassembled WGS sequence"/>
</dbReference>
<feature type="region of interest" description="Disordered" evidence="1">
    <location>
        <begin position="153"/>
        <end position="177"/>
    </location>
</feature>
<reference evidence="3 4" key="1">
    <citation type="submission" date="2021-06" db="EMBL/GenBank/DDBJ databases">
        <authorList>
            <person name="Palmer J.M."/>
        </authorList>
    </citation>
    <scope>NUCLEOTIDE SEQUENCE [LARGE SCALE GENOMIC DNA]</scope>
    <source>
        <strain evidence="3 4">XC_2019</strain>
        <tissue evidence="3">Muscle</tissue>
    </source>
</reference>
<evidence type="ECO:0000256" key="2">
    <source>
        <dbReference type="SAM" id="SignalP"/>
    </source>
</evidence>
<dbReference type="EMBL" id="JAHRIN010067223">
    <property type="protein sequence ID" value="MEQ2214085.1"/>
    <property type="molecule type" value="Genomic_DNA"/>
</dbReference>
<feature type="compositionally biased region" description="Basic and acidic residues" evidence="1">
    <location>
        <begin position="165"/>
        <end position="177"/>
    </location>
</feature>
<comment type="caution">
    <text evidence="3">The sequence shown here is derived from an EMBL/GenBank/DDBJ whole genome shotgun (WGS) entry which is preliminary data.</text>
</comment>
<keyword evidence="2" id="KW-0732">Signal</keyword>
<feature type="signal peptide" evidence="2">
    <location>
        <begin position="1"/>
        <end position="18"/>
    </location>
</feature>
<protein>
    <submittedName>
        <fullName evidence="3">Uncharacterized protein</fullName>
    </submittedName>
</protein>
<sequence>MSEHVLCMVLYLIELGLDNQVQDSKEDENLREAQVFSLVAERRRKFQEIINRNNTEAAQVVRPKSSSTRWVSPGTPPQLVTEILEIRESMLSLLVKLHQKMSSKQNSLSPSWLEEPDTGRHAHGDGITAIERILTKAATRSCQIKRSIQDICGKVCPPVPPKKNSPSDKKALDKEER</sequence>
<proteinExistence type="predicted"/>
<name>A0ABV0S1D6_9TELE</name>
<accession>A0ABV0S1D6</accession>
<evidence type="ECO:0000313" key="4">
    <source>
        <dbReference type="Proteomes" id="UP001434883"/>
    </source>
</evidence>